<sequence length="211" mass="23334">MRKWIFLSKRIAAILVFVGVMCTISLSAKAGDFDPDFYAAQYPDVVAAYGTNPNALYSHYLTFGVNEHRYKNREDMIAAQNGQQISQDVPSTYVDVDIDNQTMNYYVDGVSVLSSAVVTGNTQNGNGTPRGVFFIDSKIPGKYLVGPTWNVWVNRWMRFTGAVGLHDASWRSEFGGDIYTYNGSHGCVNLPSDVANTLYDMVSVGTMVVVH</sequence>
<dbReference type="SUPFAM" id="SSF141523">
    <property type="entry name" value="L,D-transpeptidase catalytic domain-like"/>
    <property type="match status" value="1"/>
</dbReference>
<dbReference type="KEGG" id="bpb:bpr_I1848"/>
<evidence type="ECO:0000256" key="7">
    <source>
        <dbReference type="SAM" id="SignalP"/>
    </source>
</evidence>
<dbReference type="GO" id="GO:0018104">
    <property type="term" value="P:peptidoglycan-protein cross-linking"/>
    <property type="evidence" value="ECO:0007669"/>
    <property type="project" value="TreeGrafter"/>
</dbReference>
<dbReference type="GO" id="GO:0008360">
    <property type="term" value="P:regulation of cell shape"/>
    <property type="evidence" value="ECO:0007669"/>
    <property type="project" value="UniProtKB-UniRule"/>
</dbReference>
<evidence type="ECO:0000256" key="6">
    <source>
        <dbReference type="PROSITE-ProRule" id="PRU01373"/>
    </source>
</evidence>
<comment type="pathway">
    <text evidence="1 6">Cell wall biogenesis; peptidoglycan biosynthesis.</text>
</comment>
<feature type="signal peptide" evidence="7">
    <location>
        <begin position="1"/>
        <end position="30"/>
    </location>
</feature>
<feature type="active site" description="Proton donor/acceptor" evidence="6">
    <location>
        <position position="166"/>
    </location>
</feature>
<evidence type="ECO:0000256" key="3">
    <source>
        <dbReference type="ARBA" id="ARBA00022960"/>
    </source>
</evidence>
<dbReference type="UniPathway" id="UPA00219"/>
<gene>
    <name evidence="9" type="ordered locus">bpr_I1848</name>
</gene>
<evidence type="ECO:0000256" key="5">
    <source>
        <dbReference type="ARBA" id="ARBA00023316"/>
    </source>
</evidence>
<dbReference type="Proteomes" id="UP000001299">
    <property type="component" value="Chromosome 1"/>
</dbReference>
<keyword evidence="2" id="KW-0808">Transferase</keyword>
<feature type="domain" description="L,D-TPase catalytic" evidence="8">
    <location>
        <begin position="92"/>
        <end position="211"/>
    </location>
</feature>
<dbReference type="GO" id="GO:0071555">
    <property type="term" value="P:cell wall organization"/>
    <property type="evidence" value="ECO:0007669"/>
    <property type="project" value="UniProtKB-UniRule"/>
</dbReference>
<protein>
    <submittedName>
        <fullName evidence="9">YkuD domain-containing protein</fullName>
    </submittedName>
</protein>
<keyword evidence="7" id="KW-0732">Signal</keyword>
<dbReference type="PROSITE" id="PS52029">
    <property type="entry name" value="LD_TPASE"/>
    <property type="match status" value="1"/>
</dbReference>
<reference evidence="9 10" key="1">
    <citation type="journal article" date="2010" name="PLoS ONE">
        <title>The glycobiome of the rumen bacterium Butyrivibrio proteoclasticus B316(T) highlights adaptation to a polysaccharide-rich environment.</title>
        <authorList>
            <person name="Kelly W.J."/>
            <person name="Leahy S.C."/>
            <person name="Altermann E."/>
            <person name="Yeoman C.J."/>
            <person name="Dunne J.C."/>
            <person name="Kong Z."/>
            <person name="Pacheco D.M."/>
            <person name="Li D."/>
            <person name="Noel S.J."/>
            <person name="Moon C.D."/>
            <person name="Cookson A.L."/>
            <person name="Attwood G.T."/>
        </authorList>
    </citation>
    <scope>NUCLEOTIDE SEQUENCE [LARGE SCALE GENOMIC DNA]</scope>
    <source>
        <strain evidence="10">ATCC 51982 / DSM 14932 / B316</strain>
    </source>
</reference>
<accession>E0RWQ7</accession>
<dbReference type="PANTHER" id="PTHR30582">
    <property type="entry name" value="L,D-TRANSPEPTIDASE"/>
    <property type="match status" value="1"/>
</dbReference>
<dbReference type="Pfam" id="PF03734">
    <property type="entry name" value="YkuD"/>
    <property type="match status" value="1"/>
</dbReference>
<organism evidence="9 10">
    <name type="scientific">Butyrivibrio proteoclasticus (strain ATCC 51982 / DSM 14932 / B316)</name>
    <name type="common">Clostridium proteoclasticum</name>
    <dbReference type="NCBI Taxonomy" id="515622"/>
    <lineage>
        <taxon>Bacteria</taxon>
        <taxon>Bacillati</taxon>
        <taxon>Bacillota</taxon>
        <taxon>Clostridia</taxon>
        <taxon>Lachnospirales</taxon>
        <taxon>Lachnospiraceae</taxon>
        <taxon>Butyrivibrio</taxon>
    </lineage>
</organism>
<dbReference type="PANTHER" id="PTHR30582:SF33">
    <property type="entry name" value="EXPORTED PROTEIN"/>
    <property type="match status" value="1"/>
</dbReference>
<dbReference type="AlphaFoldDB" id="E0RWQ7"/>
<dbReference type="InterPro" id="IPR005490">
    <property type="entry name" value="LD_TPept_cat_dom"/>
</dbReference>
<dbReference type="STRING" id="515622.bpr_I1848"/>
<evidence type="ECO:0000256" key="4">
    <source>
        <dbReference type="ARBA" id="ARBA00022984"/>
    </source>
</evidence>
<dbReference type="Gene3D" id="2.40.440.10">
    <property type="entry name" value="L,D-transpeptidase catalytic domain-like"/>
    <property type="match status" value="1"/>
</dbReference>
<dbReference type="eggNOG" id="COG1376">
    <property type="taxonomic scope" value="Bacteria"/>
</dbReference>
<proteinExistence type="predicted"/>
<dbReference type="InterPro" id="IPR050979">
    <property type="entry name" value="LD-transpeptidase"/>
</dbReference>
<evidence type="ECO:0000256" key="1">
    <source>
        <dbReference type="ARBA" id="ARBA00004752"/>
    </source>
</evidence>
<keyword evidence="10" id="KW-1185">Reference proteome</keyword>
<dbReference type="CDD" id="cd16913">
    <property type="entry name" value="YkuD_like"/>
    <property type="match status" value="1"/>
</dbReference>
<dbReference type="GO" id="GO:0071972">
    <property type="term" value="F:peptidoglycan L,D-transpeptidase activity"/>
    <property type="evidence" value="ECO:0007669"/>
    <property type="project" value="TreeGrafter"/>
</dbReference>
<dbReference type="GO" id="GO:0005576">
    <property type="term" value="C:extracellular region"/>
    <property type="evidence" value="ECO:0007669"/>
    <property type="project" value="TreeGrafter"/>
</dbReference>
<dbReference type="EMBL" id="CP001810">
    <property type="protein sequence ID" value="ADL34583.1"/>
    <property type="molecule type" value="Genomic_DNA"/>
</dbReference>
<dbReference type="HOGENOM" id="CLU_1193012_0_0_9"/>
<name>E0RWQ7_BUTPB</name>
<dbReference type="InterPro" id="IPR038063">
    <property type="entry name" value="Transpep_catalytic_dom"/>
</dbReference>
<feature type="chain" id="PRO_5003139794" evidence="7">
    <location>
        <begin position="31"/>
        <end position="211"/>
    </location>
</feature>
<evidence type="ECO:0000313" key="10">
    <source>
        <dbReference type="Proteomes" id="UP000001299"/>
    </source>
</evidence>
<evidence type="ECO:0000256" key="2">
    <source>
        <dbReference type="ARBA" id="ARBA00022679"/>
    </source>
</evidence>
<evidence type="ECO:0000313" key="9">
    <source>
        <dbReference type="EMBL" id="ADL34583.1"/>
    </source>
</evidence>
<evidence type="ECO:0000259" key="8">
    <source>
        <dbReference type="PROSITE" id="PS52029"/>
    </source>
</evidence>
<keyword evidence="4 6" id="KW-0573">Peptidoglycan synthesis</keyword>
<feature type="active site" description="Nucleophile" evidence="6">
    <location>
        <position position="187"/>
    </location>
</feature>
<dbReference type="RefSeq" id="WP_013281237.1">
    <property type="nucleotide sequence ID" value="NC_014387.1"/>
</dbReference>
<keyword evidence="5 6" id="KW-0961">Cell wall biogenesis/degradation</keyword>
<keyword evidence="3 6" id="KW-0133">Cell shape</keyword>
<dbReference type="GO" id="GO:0016740">
    <property type="term" value="F:transferase activity"/>
    <property type="evidence" value="ECO:0007669"/>
    <property type="project" value="UniProtKB-KW"/>
</dbReference>